<evidence type="ECO:0000256" key="1">
    <source>
        <dbReference type="PROSITE-ProRule" id="PRU00076"/>
    </source>
</evidence>
<dbReference type="Proteomes" id="UP001314205">
    <property type="component" value="Unassembled WGS sequence"/>
</dbReference>
<evidence type="ECO:0000313" key="5">
    <source>
        <dbReference type="Proteomes" id="UP001314205"/>
    </source>
</evidence>
<proteinExistence type="predicted"/>
<dbReference type="InterPro" id="IPR000742">
    <property type="entry name" value="EGF"/>
</dbReference>
<dbReference type="PROSITE" id="PS01186">
    <property type="entry name" value="EGF_2"/>
    <property type="match status" value="1"/>
</dbReference>
<accession>A0AAV1KFR9</accession>
<keyword evidence="5" id="KW-1185">Reference proteome</keyword>
<organism evidence="4 5">
    <name type="scientific">Parnassius mnemosyne</name>
    <name type="common">clouded apollo</name>
    <dbReference type="NCBI Taxonomy" id="213953"/>
    <lineage>
        <taxon>Eukaryota</taxon>
        <taxon>Metazoa</taxon>
        <taxon>Ecdysozoa</taxon>
        <taxon>Arthropoda</taxon>
        <taxon>Hexapoda</taxon>
        <taxon>Insecta</taxon>
        <taxon>Pterygota</taxon>
        <taxon>Neoptera</taxon>
        <taxon>Endopterygota</taxon>
        <taxon>Lepidoptera</taxon>
        <taxon>Glossata</taxon>
        <taxon>Ditrysia</taxon>
        <taxon>Papilionoidea</taxon>
        <taxon>Papilionidae</taxon>
        <taxon>Parnassiinae</taxon>
        <taxon>Parnassini</taxon>
        <taxon>Parnassius</taxon>
        <taxon>Driopa</taxon>
    </lineage>
</organism>
<dbReference type="GO" id="GO:0005576">
    <property type="term" value="C:extracellular region"/>
    <property type="evidence" value="ECO:0007669"/>
    <property type="project" value="InterPro"/>
</dbReference>
<dbReference type="PROSITE" id="PS51390">
    <property type="entry name" value="WAP"/>
    <property type="match status" value="1"/>
</dbReference>
<feature type="domain" description="EGF-like" evidence="2">
    <location>
        <begin position="464"/>
        <end position="502"/>
    </location>
</feature>
<evidence type="ECO:0000313" key="4">
    <source>
        <dbReference type="EMBL" id="CAK1581918.1"/>
    </source>
</evidence>
<dbReference type="PROSITE" id="PS50026">
    <property type="entry name" value="EGF_3"/>
    <property type="match status" value="3"/>
</dbReference>
<dbReference type="SUPFAM" id="SSF90148">
    <property type="entry name" value="DPY module"/>
    <property type="match status" value="5"/>
</dbReference>
<feature type="domain" description="WAP" evidence="3">
    <location>
        <begin position="273"/>
        <end position="331"/>
    </location>
</feature>
<dbReference type="EMBL" id="CAVLGL010000035">
    <property type="protein sequence ID" value="CAK1581918.1"/>
    <property type="molecule type" value="Genomic_DNA"/>
</dbReference>
<dbReference type="PANTHER" id="PTHR22963:SF39">
    <property type="entry name" value="DUMPY"/>
    <property type="match status" value="1"/>
</dbReference>
<dbReference type="GO" id="GO:0030414">
    <property type="term" value="F:peptidase inhibitor activity"/>
    <property type="evidence" value="ECO:0007669"/>
    <property type="project" value="InterPro"/>
</dbReference>
<sequence length="578" mass="61356">MKCKDPCPGSCGQNAVCTVFNHFPACTCSQGYTGDPFTRCYVIEPVHEELPLDPCNPSPCGFNALCSNGICTCLPEYKGDPYVGCKPECVTNMDCALDRVCSRNKCVNPCPGTCASNAICTVYNHIPICTCPEKMSGNAFTECHMIEVVEVHPCNPSPCGPNSQCREINNQAICSCLPSFIGTPPSCRPECTISAECPPDEACNNQKCINPCKGSCGYGARCEVINHNPICSCPPQHTGDPFTRCIPIVSTPLPPIDPCTPSPCGPYSSCKVIGESPSCTCQPDYIGAPPNCRPECSSNSECPTNLACVNQKCKNPCPGSCGYNADCKIVSHALICSCPYGQTGDPLISCNPLADTIIEYSSPCDPSPCGLNAICTERNGAGSCKCVDSYVGNPYEGCRPECVINSDCPPTLACVQNKCKDPCPGICALNGICQVINHLPSCYCPPGLTGDAYSYCKENEEVVKATPCTPSPCGPNSQCKEVNSQAVCSCQTDFIGTPPNCRPECTINSECASDKACKNRKCVDPCINQCGRNANCRVIAHNPICSCQDHFTGDPFTNCMPIIVSIPTVAQEVNPCVP</sequence>
<feature type="non-terminal residue" evidence="4">
    <location>
        <position position="578"/>
    </location>
</feature>
<name>A0AAV1KFR9_9NEOP</name>
<gene>
    <name evidence="4" type="ORF">PARMNEM_LOCUS3523</name>
</gene>
<evidence type="ECO:0000259" key="2">
    <source>
        <dbReference type="PROSITE" id="PS50026"/>
    </source>
</evidence>
<dbReference type="InterPro" id="IPR008197">
    <property type="entry name" value="WAP_dom"/>
</dbReference>
<dbReference type="InterPro" id="IPR048407">
    <property type="entry name" value="Dumpy_DPY"/>
</dbReference>
<evidence type="ECO:0000259" key="3">
    <source>
        <dbReference type="PROSITE" id="PS51390"/>
    </source>
</evidence>
<feature type="domain" description="EGF-like" evidence="2">
    <location>
        <begin position="150"/>
        <end position="188"/>
    </location>
</feature>
<keyword evidence="1" id="KW-0245">EGF-like domain</keyword>
<comment type="caution">
    <text evidence="4">The sequence shown here is derived from an EMBL/GenBank/DDBJ whole genome shotgun (WGS) entry which is preliminary data.</text>
</comment>
<protein>
    <submittedName>
        <fullName evidence="4">Uncharacterized protein</fullName>
    </submittedName>
</protein>
<dbReference type="PANTHER" id="PTHR22963">
    <property type="entry name" value="ENDOGLIN-RELATED"/>
    <property type="match status" value="1"/>
</dbReference>
<comment type="caution">
    <text evidence="1">Lacks conserved residue(s) required for the propagation of feature annotation.</text>
</comment>
<reference evidence="4 5" key="1">
    <citation type="submission" date="2023-11" db="EMBL/GenBank/DDBJ databases">
        <authorList>
            <person name="Hedman E."/>
            <person name="Englund M."/>
            <person name="Stromberg M."/>
            <person name="Nyberg Akerstrom W."/>
            <person name="Nylinder S."/>
            <person name="Jareborg N."/>
            <person name="Kallberg Y."/>
            <person name="Kronander E."/>
        </authorList>
    </citation>
    <scope>NUCLEOTIDE SEQUENCE [LARGE SCALE GENOMIC DNA]</scope>
</reference>
<dbReference type="SMART" id="SM00181">
    <property type="entry name" value="EGF"/>
    <property type="match status" value="11"/>
</dbReference>
<feature type="domain" description="EGF-like" evidence="2">
    <location>
        <begin position="255"/>
        <end position="293"/>
    </location>
</feature>
<dbReference type="Pfam" id="PF21164">
    <property type="entry name" value="Dumpy_DPY"/>
    <property type="match status" value="4"/>
</dbReference>
<dbReference type="AlphaFoldDB" id="A0AAV1KFR9"/>